<dbReference type="EMBL" id="JABFAF010267476">
    <property type="protein sequence ID" value="MBA0877201.1"/>
    <property type="molecule type" value="Genomic_DNA"/>
</dbReference>
<evidence type="ECO:0000313" key="12">
    <source>
        <dbReference type="Proteomes" id="UP000593576"/>
    </source>
</evidence>
<dbReference type="SUPFAM" id="SSF48452">
    <property type="entry name" value="TPR-like"/>
    <property type="match status" value="1"/>
</dbReference>
<evidence type="ECO:0000256" key="5">
    <source>
        <dbReference type="ARBA" id="ARBA00022525"/>
    </source>
</evidence>
<dbReference type="FunFam" id="3.20.20.80:FF:000012">
    <property type="entry name" value="Mannan endo-1,4-beta-mannosidase 6"/>
    <property type="match status" value="1"/>
</dbReference>
<dbReference type="FunFam" id="1.25.40.10:FF:000355">
    <property type="entry name" value="Pentatricopeptide repeat-containing protein"/>
    <property type="match status" value="1"/>
</dbReference>
<dbReference type="EC" id="3.2.1.78" evidence="4"/>
<dbReference type="PANTHER" id="PTHR47926">
    <property type="entry name" value="PENTATRICOPEPTIDE REPEAT-CONTAINING PROTEIN"/>
    <property type="match status" value="1"/>
</dbReference>
<dbReference type="OrthoDB" id="1890277at2759"/>
<dbReference type="FunFam" id="1.25.40.10:FF:000196">
    <property type="entry name" value="Pentatricopeptide repeat-containing protein At4g14850"/>
    <property type="match status" value="1"/>
</dbReference>
<comment type="similarity">
    <text evidence="3">Belongs to the glycosyl hydrolase 5 (cellulase A) family.</text>
</comment>
<feature type="repeat" description="PPR" evidence="9">
    <location>
        <begin position="926"/>
        <end position="960"/>
    </location>
</feature>
<dbReference type="InterPro" id="IPR046848">
    <property type="entry name" value="E_motif"/>
</dbReference>
<keyword evidence="6" id="KW-0677">Repeat</keyword>
<dbReference type="FunFam" id="1.25.40.10:FF:000031">
    <property type="entry name" value="Pentatricopeptide repeat-containing protein mitochondrial"/>
    <property type="match status" value="1"/>
</dbReference>
<name>A0A7J9N1L6_GOSSC</name>
<evidence type="ECO:0000256" key="1">
    <source>
        <dbReference type="ARBA" id="ARBA00001678"/>
    </source>
</evidence>
<evidence type="ECO:0000256" key="8">
    <source>
        <dbReference type="ARBA" id="ARBA00023295"/>
    </source>
</evidence>
<dbReference type="InterPro" id="IPR017853">
    <property type="entry name" value="GH"/>
</dbReference>
<dbReference type="GO" id="GO:0005576">
    <property type="term" value="C:extracellular region"/>
    <property type="evidence" value="ECO:0007669"/>
    <property type="project" value="UniProtKB-SubCell"/>
</dbReference>
<dbReference type="PROSITE" id="PS51375">
    <property type="entry name" value="PPR"/>
    <property type="match status" value="4"/>
</dbReference>
<dbReference type="Gene3D" id="3.20.20.80">
    <property type="entry name" value="Glycosidases"/>
    <property type="match status" value="1"/>
</dbReference>
<dbReference type="Proteomes" id="UP000593576">
    <property type="component" value="Unassembled WGS sequence"/>
</dbReference>
<comment type="caution">
    <text evidence="11">The sequence shown here is derived from an EMBL/GenBank/DDBJ whole genome shotgun (WGS) entry which is preliminary data.</text>
</comment>
<dbReference type="AlphaFoldDB" id="A0A7J9N1L6"/>
<dbReference type="InterPro" id="IPR011990">
    <property type="entry name" value="TPR-like_helical_dom_sf"/>
</dbReference>
<dbReference type="Pfam" id="PF01535">
    <property type="entry name" value="PPR"/>
    <property type="match status" value="5"/>
</dbReference>
<keyword evidence="5" id="KW-0964">Secreted</keyword>
<feature type="repeat" description="PPR" evidence="9">
    <location>
        <begin position="724"/>
        <end position="758"/>
    </location>
</feature>
<sequence length="1253" mass="141172">MSRGRGGSKRVIQSGGWNLCLHPSLGRYGSKIMSAKGDRSVLNTTLSSISTIQKSPSLRKQKPRDSHKMKLHLALGFLLAVLFNQNLLTVHVEAGDDFVRTRRVHFFLNGNPYFANGFNAYWLMYVASDPSQRPKVSTAFREAAAHGLTVARTWAFSDGGYRPLQYAPGSYNEQMFKGLDFVIAEARKYRIKLILSLANNYESFGGKKQYVNWARSQGQYLTSDDDFFRNPVVKGYYKNHVKTVLNRYNSFTGMHYKDDPTIMAWELMNEPRCTSDPSGRTIQAWIMEMASHVKSIDRNHLLEAGLEGFYGQSTPQKKRLNPSLDIGTDFIANNQIPGIDFATVHSYPDQWLSSSSEQYQLSFLNNWLDAHIRDARIILRKPILLAEFGKSWKDPGFNTYQRDQLFNIVYNKIYWSAKTGGPASGGLFWQLLARGMESFRDGYEIILSERSSTANVIAQQSHKLDQIRKIFTRRRNVQRWKRARAKRRGGWHGLWKRVYSLSDEWFVPPGDYGLGSVIGPSIPQTTLQALLGHACFATSSDRNMVSTIRAHNLRKLCTVPNIAFIGNKDILVSQTTSINSFRKQHVPNAINMLELNSHLKNLVKTGDLHEARQMFDVMPQRDEISWTIIISGYVRAMKSSEALLLFSKMWVSPGLSMDPFCLSIALKACALEFNLNYGELLHGYLVKSGFINSVFAGSALLDMYAKFGKIELGIKVFDEMPIKSVVSWTAIITGLVHGGYYKKGLVYLSEMRKSGVEYDSYTLAIVLKACACLGALNFGREIHTHTVKRGFNDTLYVANSLSTMYNKCGKLDYGLRLFDKMNTRDVVSWTSIITTYVQMREDVNAIEAFTRMQEAGVSPNEFTFAAVIASCSGLVRISWGEQLHAHVLRIGLADTLSVANSLMTMYSKCGQISSAAMVFHGMSRRDTISWSTIIAVYSQGGYGEEAFEHLSWMRKEGPKPTQFAFASVLSVCGNMAILEQGRQLHAHVLSIGLEQEEMIQSALVNMYSKCGCLKDAEKVFNEAENYNIVTWTAMINGYADHGYIHETINLFKMLSKFGLKPDSVTFIGLLTACSHAGLADLGFHYFNLMSSEYQIRPLKEHYGCMIDLLCRAGRLTEAEEMIKSMPFHRDDVVWSTLLRACRVQGNVDCGERAAEKLLEMDPNCAGTHITLANIYSAKGKWREAADVRKMMRTKGVMKEPGWSWIKVKDRVSAFVAGERSYPEGEEIYGMLDLLASRVDISVQELGSLLDLED</sequence>
<dbReference type="PANTHER" id="PTHR47926:SF532">
    <property type="entry name" value="PENTACOTRIPEPTIDE-REPEAT REGION OF PRORP DOMAIN-CONTAINING PROTEIN"/>
    <property type="match status" value="1"/>
</dbReference>
<evidence type="ECO:0000256" key="6">
    <source>
        <dbReference type="ARBA" id="ARBA00022737"/>
    </source>
</evidence>
<gene>
    <name evidence="11" type="ORF">Goshw_003512</name>
</gene>
<dbReference type="FunFam" id="1.25.40.10:FF:000366">
    <property type="entry name" value="Pentatricopeptide (PPR) repeat-containing protein"/>
    <property type="match status" value="1"/>
</dbReference>
<evidence type="ECO:0000256" key="2">
    <source>
        <dbReference type="ARBA" id="ARBA00004613"/>
    </source>
</evidence>
<dbReference type="GO" id="GO:0000272">
    <property type="term" value="P:polysaccharide catabolic process"/>
    <property type="evidence" value="ECO:0007669"/>
    <property type="project" value="InterPro"/>
</dbReference>
<evidence type="ECO:0000313" key="11">
    <source>
        <dbReference type="EMBL" id="MBA0877201.1"/>
    </source>
</evidence>
<organism evidence="11 12">
    <name type="scientific">Gossypium schwendimanii</name>
    <name type="common">Cotton</name>
    <dbReference type="NCBI Taxonomy" id="34291"/>
    <lineage>
        <taxon>Eukaryota</taxon>
        <taxon>Viridiplantae</taxon>
        <taxon>Streptophyta</taxon>
        <taxon>Embryophyta</taxon>
        <taxon>Tracheophyta</taxon>
        <taxon>Spermatophyta</taxon>
        <taxon>Magnoliopsida</taxon>
        <taxon>eudicotyledons</taxon>
        <taxon>Gunneridae</taxon>
        <taxon>Pentapetalae</taxon>
        <taxon>rosids</taxon>
        <taxon>malvids</taxon>
        <taxon>Malvales</taxon>
        <taxon>Malvaceae</taxon>
        <taxon>Malvoideae</taxon>
        <taxon>Gossypium</taxon>
    </lineage>
</organism>
<dbReference type="InterPro" id="IPR046960">
    <property type="entry name" value="PPR_At4g14850-like_plant"/>
</dbReference>
<keyword evidence="8" id="KW-0326">Glycosidase</keyword>
<dbReference type="GO" id="GO:0003723">
    <property type="term" value="F:RNA binding"/>
    <property type="evidence" value="ECO:0007669"/>
    <property type="project" value="InterPro"/>
</dbReference>
<feature type="repeat" description="PPR" evidence="9">
    <location>
        <begin position="825"/>
        <end position="859"/>
    </location>
</feature>
<reference evidence="11 12" key="1">
    <citation type="journal article" date="2019" name="Genome Biol. Evol.">
        <title>Insights into the evolution of the New World diploid cottons (Gossypium, subgenus Houzingenia) based on genome sequencing.</title>
        <authorList>
            <person name="Grover C.E."/>
            <person name="Arick M.A. 2nd"/>
            <person name="Thrash A."/>
            <person name="Conover J.L."/>
            <person name="Sanders W.S."/>
            <person name="Peterson D.G."/>
            <person name="Frelichowski J.E."/>
            <person name="Scheffler J.A."/>
            <person name="Scheffler B.E."/>
            <person name="Wendel J.F."/>
        </authorList>
    </citation>
    <scope>NUCLEOTIDE SEQUENCE [LARGE SCALE GENOMIC DNA]</scope>
    <source>
        <strain evidence="11">1</strain>
        <tissue evidence="11">Leaf</tissue>
    </source>
</reference>
<dbReference type="Pfam" id="PF20431">
    <property type="entry name" value="E_motif"/>
    <property type="match status" value="1"/>
</dbReference>
<evidence type="ECO:0000259" key="10">
    <source>
        <dbReference type="Pfam" id="PF26410"/>
    </source>
</evidence>
<comment type="subcellular location">
    <subcellularLocation>
        <location evidence="2">Secreted</location>
    </subcellularLocation>
</comment>
<keyword evidence="7" id="KW-0378">Hydrolase</keyword>
<dbReference type="GO" id="GO:0009451">
    <property type="term" value="P:RNA modification"/>
    <property type="evidence" value="ECO:0007669"/>
    <property type="project" value="InterPro"/>
</dbReference>
<proteinExistence type="inferred from homology"/>
<evidence type="ECO:0000256" key="3">
    <source>
        <dbReference type="ARBA" id="ARBA00005641"/>
    </source>
</evidence>
<evidence type="ECO:0000256" key="9">
    <source>
        <dbReference type="PROSITE-ProRule" id="PRU00708"/>
    </source>
</evidence>
<dbReference type="Pfam" id="PF26410">
    <property type="entry name" value="GH5_mannosidase"/>
    <property type="match status" value="1"/>
</dbReference>
<dbReference type="Gene3D" id="1.25.40.10">
    <property type="entry name" value="Tetratricopeptide repeat domain"/>
    <property type="match status" value="5"/>
</dbReference>
<feature type="domain" description="Glycoside hydrolase family 5" evidence="10">
    <location>
        <begin position="97"/>
        <end position="430"/>
    </location>
</feature>
<accession>A0A7J9N1L6</accession>
<dbReference type="SUPFAM" id="SSF51445">
    <property type="entry name" value="(Trans)glycosidases"/>
    <property type="match status" value="1"/>
</dbReference>
<dbReference type="InterPro" id="IPR001547">
    <property type="entry name" value="Glyco_hydro_5"/>
</dbReference>
<dbReference type="GO" id="GO:0016985">
    <property type="term" value="F:mannan endo-1,4-beta-mannosidase activity"/>
    <property type="evidence" value="ECO:0007669"/>
    <property type="project" value="UniProtKB-EC"/>
</dbReference>
<dbReference type="Pfam" id="PF13812">
    <property type="entry name" value="PPR_3"/>
    <property type="match status" value="1"/>
</dbReference>
<protein>
    <recommendedName>
        <fullName evidence="4">mannan endo-1,4-beta-mannosidase</fullName>
        <ecNumber evidence="4">3.2.1.78</ecNumber>
    </recommendedName>
</protein>
<dbReference type="NCBIfam" id="TIGR00756">
    <property type="entry name" value="PPR"/>
    <property type="match status" value="5"/>
</dbReference>
<dbReference type="InterPro" id="IPR002885">
    <property type="entry name" value="PPR_rpt"/>
</dbReference>
<comment type="catalytic activity">
    <reaction evidence="1">
        <text>Random hydrolysis of (1-&gt;4)-beta-D-mannosidic linkages in mannans, galactomannans and glucomannans.</text>
        <dbReference type="EC" id="3.2.1.78"/>
    </reaction>
</comment>
<dbReference type="Pfam" id="PF13041">
    <property type="entry name" value="PPR_2"/>
    <property type="match status" value="3"/>
</dbReference>
<keyword evidence="12" id="KW-1185">Reference proteome</keyword>
<dbReference type="FunFam" id="1.25.40.10:FF:000073">
    <property type="entry name" value="Pentatricopeptide repeat-containing protein chloroplastic"/>
    <property type="match status" value="1"/>
</dbReference>
<evidence type="ECO:0000256" key="7">
    <source>
        <dbReference type="ARBA" id="ARBA00022801"/>
    </source>
</evidence>
<evidence type="ECO:0000256" key="4">
    <source>
        <dbReference type="ARBA" id="ARBA00012706"/>
    </source>
</evidence>
<feature type="repeat" description="PPR" evidence="9">
    <location>
        <begin position="1027"/>
        <end position="1061"/>
    </location>
</feature>